<keyword evidence="6" id="KW-0325">Glycoprotein</keyword>
<dbReference type="GO" id="GO:0042285">
    <property type="term" value="F:xylosyltransferase activity"/>
    <property type="evidence" value="ECO:0007669"/>
    <property type="project" value="TreeGrafter"/>
</dbReference>
<dbReference type="AlphaFoldDB" id="A0AAV5VQV9"/>
<dbReference type="Gene3D" id="3.90.550.10">
    <property type="entry name" value="Spore Coat Polysaccharide Biosynthesis Protein SpsA, Chain A"/>
    <property type="match status" value="1"/>
</dbReference>
<dbReference type="InterPro" id="IPR029044">
    <property type="entry name" value="Nucleotide-diphossugar_trans"/>
</dbReference>
<evidence type="ECO:0008006" key="9">
    <source>
        <dbReference type="Google" id="ProtNLM"/>
    </source>
</evidence>
<keyword evidence="5" id="KW-0472">Membrane</keyword>
<evidence type="ECO:0000313" key="8">
    <source>
        <dbReference type="Proteomes" id="UP001432322"/>
    </source>
</evidence>
<dbReference type="GO" id="GO:0016020">
    <property type="term" value="C:membrane"/>
    <property type="evidence" value="ECO:0007669"/>
    <property type="project" value="UniProtKB-SubCell"/>
</dbReference>
<dbReference type="InterPro" id="IPR051292">
    <property type="entry name" value="Xyl/GlcA_transferase"/>
</dbReference>
<keyword evidence="4" id="KW-1133">Transmembrane helix</keyword>
<feature type="non-terminal residue" evidence="7">
    <location>
        <position position="114"/>
    </location>
</feature>
<evidence type="ECO:0000256" key="6">
    <source>
        <dbReference type="ARBA" id="ARBA00023180"/>
    </source>
</evidence>
<evidence type="ECO:0000313" key="7">
    <source>
        <dbReference type="EMBL" id="GMT21873.1"/>
    </source>
</evidence>
<keyword evidence="3" id="KW-0735">Signal-anchor</keyword>
<evidence type="ECO:0000256" key="4">
    <source>
        <dbReference type="ARBA" id="ARBA00022989"/>
    </source>
</evidence>
<protein>
    <recommendedName>
        <fullName evidence="9">Glycosyltransferase family 92 protein</fullName>
    </recommendedName>
</protein>
<keyword evidence="8" id="KW-1185">Reference proteome</keyword>
<evidence type="ECO:0000256" key="5">
    <source>
        <dbReference type="ARBA" id="ARBA00023136"/>
    </source>
</evidence>
<evidence type="ECO:0000256" key="2">
    <source>
        <dbReference type="ARBA" id="ARBA00022692"/>
    </source>
</evidence>
<dbReference type="GO" id="GO:0015020">
    <property type="term" value="F:glucuronosyltransferase activity"/>
    <property type="evidence" value="ECO:0007669"/>
    <property type="project" value="TreeGrafter"/>
</dbReference>
<organism evidence="7 8">
    <name type="scientific">Pristionchus fissidentatus</name>
    <dbReference type="NCBI Taxonomy" id="1538716"/>
    <lineage>
        <taxon>Eukaryota</taxon>
        <taxon>Metazoa</taxon>
        <taxon>Ecdysozoa</taxon>
        <taxon>Nematoda</taxon>
        <taxon>Chromadorea</taxon>
        <taxon>Rhabditida</taxon>
        <taxon>Rhabditina</taxon>
        <taxon>Diplogasteromorpha</taxon>
        <taxon>Diplogasteroidea</taxon>
        <taxon>Neodiplogasteridae</taxon>
        <taxon>Pristionchus</taxon>
    </lineage>
</organism>
<comment type="caution">
    <text evidence="7">The sequence shown here is derived from an EMBL/GenBank/DDBJ whole genome shotgun (WGS) entry which is preliminary data.</text>
</comment>
<dbReference type="PANTHER" id="PTHR12270">
    <property type="entry name" value="GLYCOSYLTRANSFERASE-RELATED"/>
    <property type="match status" value="1"/>
</dbReference>
<gene>
    <name evidence="7" type="ORF">PFISCL1PPCAC_13170</name>
</gene>
<evidence type="ECO:0000256" key="1">
    <source>
        <dbReference type="ARBA" id="ARBA00004606"/>
    </source>
</evidence>
<sequence length="114" mass="13283">PMLHLASFVAGSDNYMSVERLLKSILLFHRGPIHYHFIANTISREVLSALLQTWQIENCERITVRWSIYESEDDRDRLGWIRSSRDGAFSPMKLVLDEILPLYVDKVCLIDFSL</sequence>
<dbReference type="SUPFAM" id="SSF53448">
    <property type="entry name" value="Nucleotide-diphospho-sugar transferases"/>
    <property type="match status" value="1"/>
</dbReference>
<dbReference type="GO" id="GO:0035269">
    <property type="term" value="P:protein O-linked glycosylation via mannose"/>
    <property type="evidence" value="ECO:0007669"/>
    <property type="project" value="TreeGrafter"/>
</dbReference>
<evidence type="ECO:0000256" key="3">
    <source>
        <dbReference type="ARBA" id="ARBA00022968"/>
    </source>
</evidence>
<keyword evidence="2" id="KW-0812">Transmembrane</keyword>
<dbReference type="GO" id="GO:0005794">
    <property type="term" value="C:Golgi apparatus"/>
    <property type="evidence" value="ECO:0007669"/>
    <property type="project" value="TreeGrafter"/>
</dbReference>
<dbReference type="PANTHER" id="PTHR12270:SF25">
    <property type="entry name" value="GLYCOSYLTRANSFERASE-LIKE PROTEIN LARGE"/>
    <property type="match status" value="1"/>
</dbReference>
<dbReference type="EMBL" id="BTSY01000004">
    <property type="protein sequence ID" value="GMT21873.1"/>
    <property type="molecule type" value="Genomic_DNA"/>
</dbReference>
<reference evidence="7" key="1">
    <citation type="submission" date="2023-10" db="EMBL/GenBank/DDBJ databases">
        <title>Genome assembly of Pristionchus species.</title>
        <authorList>
            <person name="Yoshida K."/>
            <person name="Sommer R.J."/>
        </authorList>
    </citation>
    <scope>NUCLEOTIDE SEQUENCE</scope>
    <source>
        <strain evidence="7">RS5133</strain>
    </source>
</reference>
<accession>A0AAV5VQV9</accession>
<name>A0AAV5VQV9_9BILA</name>
<comment type="subcellular location">
    <subcellularLocation>
        <location evidence="1">Membrane</location>
        <topology evidence="1">Single-pass type II membrane protein</topology>
    </subcellularLocation>
</comment>
<proteinExistence type="predicted"/>
<dbReference type="Proteomes" id="UP001432322">
    <property type="component" value="Unassembled WGS sequence"/>
</dbReference>
<feature type="non-terminal residue" evidence="7">
    <location>
        <position position="1"/>
    </location>
</feature>